<accession>A0A2T4UH87</accession>
<evidence type="ECO:0000256" key="2">
    <source>
        <dbReference type="SAM" id="MobiDB-lite"/>
    </source>
</evidence>
<gene>
    <name evidence="4" type="ORF">C7Y72_02555</name>
</gene>
<dbReference type="SUPFAM" id="SSF55073">
    <property type="entry name" value="Nucleotide cyclase"/>
    <property type="match status" value="1"/>
</dbReference>
<dbReference type="GO" id="GO:0006171">
    <property type="term" value="P:cAMP biosynthetic process"/>
    <property type="evidence" value="ECO:0007669"/>
    <property type="project" value="TreeGrafter"/>
</dbReference>
<evidence type="ECO:0000313" key="4">
    <source>
        <dbReference type="EMBL" id="PTL58614.1"/>
    </source>
</evidence>
<dbReference type="PROSITE" id="PS50125">
    <property type="entry name" value="GUANYLATE_CYCLASE_2"/>
    <property type="match status" value="1"/>
</dbReference>
<dbReference type="GO" id="GO:0004016">
    <property type="term" value="F:adenylate cyclase activity"/>
    <property type="evidence" value="ECO:0007669"/>
    <property type="project" value="UniProtKB-ARBA"/>
</dbReference>
<reference evidence="4 5" key="1">
    <citation type="submission" date="2018-03" db="EMBL/GenBank/DDBJ databases">
        <title>Aquarubrobacter algicola gen. nov., sp. nov., a novel actinobacterium isolated from shallow eutrophic lake during the end of cyanobacterial harmful algal blooms.</title>
        <authorList>
            <person name="Chun S.J."/>
        </authorList>
    </citation>
    <scope>NUCLEOTIDE SEQUENCE [LARGE SCALE GENOMIC DNA]</scope>
    <source>
        <strain evidence="4 5">Seoho-28</strain>
    </source>
</reference>
<dbReference type="Proteomes" id="UP000240739">
    <property type="component" value="Unassembled WGS sequence"/>
</dbReference>
<evidence type="ECO:0000256" key="1">
    <source>
        <dbReference type="ARBA" id="ARBA00005381"/>
    </source>
</evidence>
<proteinExistence type="inferred from homology"/>
<comment type="similarity">
    <text evidence="1">Belongs to the adenylyl cyclase class-3 family.</text>
</comment>
<dbReference type="OrthoDB" id="5494175at2"/>
<dbReference type="GO" id="GO:0035556">
    <property type="term" value="P:intracellular signal transduction"/>
    <property type="evidence" value="ECO:0007669"/>
    <property type="project" value="InterPro"/>
</dbReference>
<dbReference type="AlphaFoldDB" id="A0A2T4UH87"/>
<dbReference type="InterPro" id="IPR001054">
    <property type="entry name" value="A/G_cyclase"/>
</dbReference>
<dbReference type="Pfam" id="PF00211">
    <property type="entry name" value="Guanylate_cyc"/>
    <property type="match status" value="1"/>
</dbReference>
<dbReference type="Gene3D" id="3.30.70.1230">
    <property type="entry name" value="Nucleotide cyclase"/>
    <property type="match status" value="1"/>
</dbReference>
<name>A0A2T4UH87_9ACTN</name>
<evidence type="ECO:0000313" key="5">
    <source>
        <dbReference type="Proteomes" id="UP000240739"/>
    </source>
</evidence>
<feature type="region of interest" description="Disordered" evidence="2">
    <location>
        <begin position="1"/>
        <end position="22"/>
    </location>
</feature>
<dbReference type="PANTHER" id="PTHR43081:SF19">
    <property type="entry name" value="PH-SENSITIVE ADENYLATE CYCLASE RV1264"/>
    <property type="match status" value="1"/>
</dbReference>
<dbReference type="CDD" id="cd07302">
    <property type="entry name" value="CHD"/>
    <property type="match status" value="1"/>
</dbReference>
<evidence type="ECO:0000259" key="3">
    <source>
        <dbReference type="PROSITE" id="PS50125"/>
    </source>
</evidence>
<dbReference type="SMART" id="SM00044">
    <property type="entry name" value="CYCc"/>
    <property type="match status" value="1"/>
</dbReference>
<dbReference type="PANTHER" id="PTHR43081">
    <property type="entry name" value="ADENYLATE CYCLASE, TERMINAL-DIFFERENTIATION SPECIFIC-RELATED"/>
    <property type="match status" value="1"/>
</dbReference>
<dbReference type="InterPro" id="IPR050697">
    <property type="entry name" value="Adenylyl/Guanylyl_Cyclase_3/4"/>
</dbReference>
<protein>
    <submittedName>
        <fullName evidence="4">Adenylate/guanylate cyclase domain-containing protein</fullName>
    </submittedName>
</protein>
<keyword evidence="5" id="KW-1185">Reference proteome</keyword>
<dbReference type="RefSeq" id="WP_107567051.1">
    <property type="nucleotide sequence ID" value="NZ_PYYB01000001.1"/>
</dbReference>
<organism evidence="4 5">
    <name type="scientific">Paraconexibacter algicola</name>
    <dbReference type="NCBI Taxonomy" id="2133960"/>
    <lineage>
        <taxon>Bacteria</taxon>
        <taxon>Bacillati</taxon>
        <taxon>Actinomycetota</taxon>
        <taxon>Thermoleophilia</taxon>
        <taxon>Solirubrobacterales</taxon>
        <taxon>Paraconexibacteraceae</taxon>
        <taxon>Paraconexibacter</taxon>
    </lineage>
</organism>
<comment type="caution">
    <text evidence="4">The sequence shown here is derived from an EMBL/GenBank/DDBJ whole genome shotgun (WGS) entry which is preliminary data.</text>
</comment>
<dbReference type="EMBL" id="PYYB01000001">
    <property type="protein sequence ID" value="PTL58614.1"/>
    <property type="molecule type" value="Genomic_DNA"/>
</dbReference>
<feature type="domain" description="Guanylate cyclase" evidence="3">
    <location>
        <begin position="113"/>
        <end position="225"/>
    </location>
</feature>
<sequence>MADRDAPEEPNLPQPRPEPGEPLRVLTVVRRIDSQPLLLRLTDKLRRRLPGDDRFGDPLSVAGTSPAEVVGRQVQVLSSERPSVARELGLSALQVWQALSESAGRGRGDREVAMLFTDLVGFSSWALRAGDEAAVQLLREVGIVVEGAVSEHRGTLVKRLGDGLMAVFPTVEAATRAALDADAGLRDVEVDGHRPRLRAGVHVGRPRKIGGDYLGVDVNIAARVADQARGGELLLSVPAVEQLEPDAYRTGRAKRLRAAGAPKDLRVQSVRRATRD</sequence>
<dbReference type="InterPro" id="IPR029787">
    <property type="entry name" value="Nucleotide_cyclase"/>
</dbReference>